<evidence type="ECO:0000259" key="11">
    <source>
        <dbReference type="PROSITE" id="PS50110"/>
    </source>
</evidence>
<dbReference type="GO" id="GO:0005829">
    <property type="term" value="C:cytosol"/>
    <property type="evidence" value="ECO:0007669"/>
    <property type="project" value="TreeGrafter"/>
</dbReference>
<dbReference type="PANTHER" id="PTHR48111:SF4">
    <property type="entry name" value="DNA-BINDING DUAL TRANSCRIPTIONAL REGULATOR OMPR"/>
    <property type="match status" value="1"/>
</dbReference>
<dbReference type="EMBL" id="UXAT02000003">
    <property type="protein sequence ID" value="VUX45322.1"/>
    <property type="molecule type" value="Genomic_DNA"/>
</dbReference>
<evidence type="ECO:0000256" key="4">
    <source>
        <dbReference type="ARBA" id="ARBA00023012"/>
    </source>
</evidence>
<dbReference type="InterPro" id="IPR011006">
    <property type="entry name" value="CheY-like_superfamily"/>
</dbReference>
<protein>
    <recommendedName>
        <fullName evidence="8">Regulatory protein VirG</fullName>
    </recommendedName>
</protein>
<dbReference type="PROSITE" id="PS51755">
    <property type="entry name" value="OMPR_PHOB"/>
    <property type="match status" value="1"/>
</dbReference>
<dbReference type="GO" id="GO:0000156">
    <property type="term" value="F:phosphorelay response regulator activity"/>
    <property type="evidence" value="ECO:0007669"/>
    <property type="project" value="TreeGrafter"/>
</dbReference>
<dbReference type="InterPro" id="IPR001789">
    <property type="entry name" value="Sig_transdc_resp-reg_receiver"/>
</dbReference>
<dbReference type="GO" id="GO:0006355">
    <property type="term" value="P:regulation of DNA-templated transcription"/>
    <property type="evidence" value="ECO:0007669"/>
    <property type="project" value="InterPro"/>
</dbReference>
<organism evidence="13 14">
    <name type="scientific">Candidatus Defluviicoccus seviourii</name>
    <dbReference type="NCBI Taxonomy" id="2565273"/>
    <lineage>
        <taxon>Bacteria</taxon>
        <taxon>Pseudomonadati</taxon>
        <taxon>Pseudomonadota</taxon>
        <taxon>Alphaproteobacteria</taxon>
        <taxon>Rhodospirillales</taxon>
        <taxon>Rhodospirillaceae</taxon>
        <taxon>Defluviicoccus</taxon>
    </lineage>
</organism>
<comment type="caution">
    <text evidence="13">The sequence shown here is derived from an EMBL/GenBank/DDBJ whole genome shotgun (WGS) entry which is preliminary data.</text>
</comment>
<evidence type="ECO:0000256" key="7">
    <source>
        <dbReference type="ARBA" id="ARBA00023163"/>
    </source>
</evidence>
<dbReference type="InterPro" id="IPR036388">
    <property type="entry name" value="WH-like_DNA-bd_sf"/>
</dbReference>
<evidence type="ECO:0000313" key="14">
    <source>
        <dbReference type="Proteomes" id="UP000326641"/>
    </source>
</evidence>
<dbReference type="FunFam" id="1.10.10.10:FF:000099">
    <property type="entry name" value="Two-component system response regulator TorR"/>
    <property type="match status" value="1"/>
</dbReference>
<keyword evidence="6 10" id="KW-0238">DNA-binding</keyword>
<dbReference type="InterPro" id="IPR001867">
    <property type="entry name" value="OmpR/PhoB-type_DNA-bd"/>
</dbReference>
<keyword evidence="2" id="KW-0963">Cytoplasm</keyword>
<dbReference type="Proteomes" id="UP000326641">
    <property type="component" value="Unassembled WGS sequence"/>
</dbReference>
<dbReference type="InterPro" id="IPR016032">
    <property type="entry name" value="Sig_transdc_resp-reg_C-effctor"/>
</dbReference>
<dbReference type="GO" id="GO:0000976">
    <property type="term" value="F:transcription cis-regulatory region binding"/>
    <property type="evidence" value="ECO:0007669"/>
    <property type="project" value="TreeGrafter"/>
</dbReference>
<comment type="subcellular location">
    <subcellularLocation>
        <location evidence="1">Cytoplasm</location>
    </subcellularLocation>
</comment>
<dbReference type="SUPFAM" id="SSF52172">
    <property type="entry name" value="CheY-like"/>
    <property type="match status" value="1"/>
</dbReference>
<dbReference type="InterPro" id="IPR039420">
    <property type="entry name" value="WalR-like"/>
</dbReference>
<dbReference type="Gene3D" id="1.10.10.10">
    <property type="entry name" value="Winged helix-like DNA-binding domain superfamily/Winged helix DNA-binding domain"/>
    <property type="match status" value="1"/>
</dbReference>
<sequence length="254" mass="27881">MIDRARLVVVDDEADVRAMLEEYLTCKGYAVRSADSGVALRRLLASEPADLVLLDINMPGETGLSLARYIRASGPCGIIMVTAAGELADRLAGLETGADDYVTKPFDPRELLARIRSVLRRMAETGPDAASEAPEPAATPRERLPLGRLQFGRLQFGRCLLDLDRRLLIGPDGEEIGVTAMEFDLLQAFAARPNRALSRDQLSQLAHNRGWDPLDRSLDIRITRLRRKIETDPANPQTILTVRGVGYMFVAGAS</sequence>
<feature type="DNA-binding region" description="OmpR/PhoB-type" evidence="10">
    <location>
        <begin position="151"/>
        <end position="251"/>
    </location>
</feature>
<dbReference type="CDD" id="cd00383">
    <property type="entry name" value="trans_reg_C"/>
    <property type="match status" value="1"/>
</dbReference>
<dbReference type="Gene3D" id="3.40.50.2300">
    <property type="match status" value="1"/>
</dbReference>
<gene>
    <name evidence="13" type="primary">ompR</name>
    <name evidence="13" type="ORF">DF3PA_110056</name>
</gene>
<keyword evidence="4" id="KW-0902">Two-component regulatory system</keyword>
<evidence type="ECO:0000256" key="3">
    <source>
        <dbReference type="ARBA" id="ARBA00022553"/>
    </source>
</evidence>
<dbReference type="Pfam" id="PF00072">
    <property type="entry name" value="Response_reg"/>
    <property type="match status" value="1"/>
</dbReference>
<dbReference type="Gene3D" id="6.10.250.690">
    <property type="match status" value="1"/>
</dbReference>
<keyword evidence="5" id="KW-0805">Transcription regulation</keyword>
<evidence type="ECO:0000256" key="2">
    <source>
        <dbReference type="ARBA" id="ARBA00022490"/>
    </source>
</evidence>
<evidence type="ECO:0000313" key="13">
    <source>
        <dbReference type="EMBL" id="VUX45322.1"/>
    </source>
</evidence>
<dbReference type="SUPFAM" id="SSF46894">
    <property type="entry name" value="C-terminal effector domain of the bipartite response regulators"/>
    <property type="match status" value="1"/>
</dbReference>
<dbReference type="GO" id="GO:0032993">
    <property type="term" value="C:protein-DNA complex"/>
    <property type="evidence" value="ECO:0007669"/>
    <property type="project" value="TreeGrafter"/>
</dbReference>
<feature type="domain" description="Response regulatory" evidence="11">
    <location>
        <begin position="6"/>
        <end position="119"/>
    </location>
</feature>
<evidence type="ECO:0000256" key="1">
    <source>
        <dbReference type="ARBA" id="ARBA00004496"/>
    </source>
</evidence>
<reference evidence="13" key="1">
    <citation type="submission" date="2018-11" db="EMBL/GenBank/DDBJ databases">
        <authorList>
            <person name="Onetto C."/>
        </authorList>
    </citation>
    <scope>NUCLEOTIDE SEQUENCE [LARGE SCALE GENOMIC DNA]</scope>
</reference>
<name>A0A564WCU3_9PROT</name>
<dbReference type="PANTHER" id="PTHR48111">
    <property type="entry name" value="REGULATOR OF RPOS"/>
    <property type="match status" value="1"/>
</dbReference>
<evidence type="ECO:0000256" key="6">
    <source>
        <dbReference type="ARBA" id="ARBA00023125"/>
    </source>
</evidence>
<keyword evidence="3 9" id="KW-0597">Phosphoprotein</keyword>
<dbReference type="AlphaFoldDB" id="A0A564WCU3"/>
<evidence type="ECO:0000256" key="9">
    <source>
        <dbReference type="PROSITE-ProRule" id="PRU00169"/>
    </source>
</evidence>
<keyword evidence="14" id="KW-1185">Reference proteome</keyword>
<evidence type="ECO:0000256" key="8">
    <source>
        <dbReference type="ARBA" id="ARBA00067337"/>
    </source>
</evidence>
<proteinExistence type="predicted"/>
<accession>A0A564WCU3</accession>
<keyword evidence="7" id="KW-0804">Transcription</keyword>
<evidence type="ECO:0000256" key="5">
    <source>
        <dbReference type="ARBA" id="ARBA00023015"/>
    </source>
</evidence>
<evidence type="ECO:0000256" key="10">
    <source>
        <dbReference type="PROSITE-ProRule" id="PRU01091"/>
    </source>
</evidence>
<dbReference type="SMART" id="SM00862">
    <property type="entry name" value="Trans_reg_C"/>
    <property type="match status" value="1"/>
</dbReference>
<feature type="modified residue" description="4-aspartylphosphate" evidence="9">
    <location>
        <position position="55"/>
    </location>
</feature>
<feature type="domain" description="OmpR/PhoB-type" evidence="12">
    <location>
        <begin position="151"/>
        <end position="251"/>
    </location>
</feature>
<dbReference type="SMART" id="SM00448">
    <property type="entry name" value="REC"/>
    <property type="match status" value="1"/>
</dbReference>
<dbReference type="PROSITE" id="PS50110">
    <property type="entry name" value="RESPONSE_REGULATORY"/>
    <property type="match status" value="1"/>
</dbReference>
<evidence type="ECO:0000259" key="12">
    <source>
        <dbReference type="PROSITE" id="PS51755"/>
    </source>
</evidence>
<dbReference type="Pfam" id="PF00486">
    <property type="entry name" value="Trans_reg_C"/>
    <property type="match status" value="1"/>
</dbReference>